<sequence length="196" mass="22644">MTREKKRCLIIDDSYDFGVLMEEGIREYFESDVAQDAFTAQQLLSQKKFDIILSDIQMPFLNGLDLAQELRRKYINIPTIFITGDVTPEISKQALQIGAANLLEKPVNIPELVAKMQLAIQIAKEDHEDESTDHELGYIYNLLKSHYYDIQEILYQIQYYHVPISVVKEELDKKERMGKCHLDDPENIKFLGSVAS</sequence>
<proteinExistence type="predicted"/>
<dbReference type="Proteomes" id="UP000192907">
    <property type="component" value="Unassembled WGS sequence"/>
</dbReference>
<dbReference type="InterPro" id="IPR011006">
    <property type="entry name" value="CheY-like_superfamily"/>
</dbReference>
<keyword evidence="1 2" id="KW-0597">Phosphoprotein</keyword>
<dbReference type="EMBL" id="FWZT01000025">
    <property type="protein sequence ID" value="SMF69402.1"/>
    <property type="molecule type" value="Genomic_DNA"/>
</dbReference>
<protein>
    <submittedName>
        <fullName evidence="4">Response regulator receiver domain-containing protein</fullName>
    </submittedName>
</protein>
<name>A0A1Y6CKG8_9BACT</name>
<feature type="modified residue" description="4-aspartylphosphate" evidence="2">
    <location>
        <position position="55"/>
    </location>
</feature>
<evidence type="ECO:0000313" key="5">
    <source>
        <dbReference type="Proteomes" id="UP000192907"/>
    </source>
</evidence>
<dbReference type="GO" id="GO:0000160">
    <property type="term" value="P:phosphorelay signal transduction system"/>
    <property type="evidence" value="ECO:0007669"/>
    <property type="project" value="InterPro"/>
</dbReference>
<dbReference type="InterPro" id="IPR001789">
    <property type="entry name" value="Sig_transdc_resp-reg_receiver"/>
</dbReference>
<dbReference type="SMART" id="SM00448">
    <property type="entry name" value="REC"/>
    <property type="match status" value="1"/>
</dbReference>
<evidence type="ECO:0000256" key="1">
    <source>
        <dbReference type="ARBA" id="ARBA00022553"/>
    </source>
</evidence>
<dbReference type="PROSITE" id="PS50110">
    <property type="entry name" value="RESPONSE_REGULATORY"/>
    <property type="match status" value="1"/>
</dbReference>
<evidence type="ECO:0000256" key="2">
    <source>
        <dbReference type="PROSITE-ProRule" id="PRU00169"/>
    </source>
</evidence>
<feature type="domain" description="Response regulatory" evidence="3">
    <location>
        <begin position="7"/>
        <end position="120"/>
    </location>
</feature>
<dbReference type="CDD" id="cd00156">
    <property type="entry name" value="REC"/>
    <property type="match status" value="1"/>
</dbReference>
<gene>
    <name evidence="4" type="ORF">SAMN06296036_1254</name>
</gene>
<accession>A0A1Y6CKG8</accession>
<dbReference type="PANTHER" id="PTHR44591">
    <property type="entry name" value="STRESS RESPONSE REGULATOR PROTEIN 1"/>
    <property type="match status" value="1"/>
</dbReference>
<keyword evidence="5" id="KW-1185">Reference proteome</keyword>
<evidence type="ECO:0000259" key="3">
    <source>
        <dbReference type="PROSITE" id="PS50110"/>
    </source>
</evidence>
<dbReference type="RefSeq" id="WP_159455627.1">
    <property type="nucleotide sequence ID" value="NZ_FWZT01000025.1"/>
</dbReference>
<dbReference type="PANTHER" id="PTHR44591:SF3">
    <property type="entry name" value="RESPONSE REGULATORY DOMAIN-CONTAINING PROTEIN"/>
    <property type="match status" value="1"/>
</dbReference>
<dbReference type="InterPro" id="IPR050595">
    <property type="entry name" value="Bact_response_regulator"/>
</dbReference>
<dbReference type="Pfam" id="PF00072">
    <property type="entry name" value="Response_reg"/>
    <property type="match status" value="1"/>
</dbReference>
<dbReference type="Gene3D" id="3.40.50.2300">
    <property type="match status" value="1"/>
</dbReference>
<organism evidence="4 5">
    <name type="scientific">Pseudobacteriovorax antillogorgiicola</name>
    <dbReference type="NCBI Taxonomy" id="1513793"/>
    <lineage>
        <taxon>Bacteria</taxon>
        <taxon>Pseudomonadati</taxon>
        <taxon>Bdellovibrionota</taxon>
        <taxon>Oligoflexia</taxon>
        <taxon>Oligoflexales</taxon>
        <taxon>Pseudobacteriovoracaceae</taxon>
        <taxon>Pseudobacteriovorax</taxon>
    </lineage>
</organism>
<evidence type="ECO:0000313" key="4">
    <source>
        <dbReference type="EMBL" id="SMF69402.1"/>
    </source>
</evidence>
<dbReference type="SUPFAM" id="SSF52172">
    <property type="entry name" value="CheY-like"/>
    <property type="match status" value="1"/>
</dbReference>
<reference evidence="5" key="1">
    <citation type="submission" date="2017-04" db="EMBL/GenBank/DDBJ databases">
        <authorList>
            <person name="Varghese N."/>
            <person name="Submissions S."/>
        </authorList>
    </citation>
    <scope>NUCLEOTIDE SEQUENCE [LARGE SCALE GENOMIC DNA]</scope>
    <source>
        <strain evidence="5">RKEM611</strain>
    </source>
</reference>
<dbReference type="AlphaFoldDB" id="A0A1Y6CKG8"/>
<dbReference type="STRING" id="1513793.SAMN06296036_1254"/>